<keyword evidence="2" id="KW-1185">Reference proteome</keyword>
<organism evidence="1 2">
    <name type="scientific">Paractinoplanes ferrugineus</name>
    <dbReference type="NCBI Taxonomy" id="113564"/>
    <lineage>
        <taxon>Bacteria</taxon>
        <taxon>Bacillati</taxon>
        <taxon>Actinomycetota</taxon>
        <taxon>Actinomycetes</taxon>
        <taxon>Micromonosporales</taxon>
        <taxon>Micromonosporaceae</taxon>
        <taxon>Paractinoplanes</taxon>
    </lineage>
</organism>
<dbReference type="AlphaFoldDB" id="A0A919J1K7"/>
<gene>
    <name evidence="1" type="ORF">Afe05nite_49160</name>
</gene>
<proteinExistence type="predicted"/>
<name>A0A919J1K7_9ACTN</name>
<protein>
    <submittedName>
        <fullName evidence="1">Uncharacterized protein</fullName>
    </submittedName>
</protein>
<evidence type="ECO:0000313" key="1">
    <source>
        <dbReference type="EMBL" id="GIE13076.1"/>
    </source>
</evidence>
<comment type="caution">
    <text evidence="1">The sequence shown here is derived from an EMBL/GenBank/DDBJ whole genome shotgun (WGS) entry which is preliminary data.</text>
</comment>
<sequence>MATPGKQPARATTASTVTDVPVPEFSVANPPFTPAVSTLPVSVPEADRVLLVGENAHVAAIAFRALPGAVVFQLLVKVRGADGQPPNPPPNIAFADLPELIEPGDLSVGARVTDRQGGTTNLPVYASGGGGDGSYEYIAWLALPAASTTLHLTASWPDQDLPQRDVRLDLDAIHDAARRATRIW</sequence>
<reference evidence="1" key="1">
    <citation type="submission" date="2021-01" db="EMBL/GenBank/DDBJ databases">
        <title>Whole genome shotgun sequence of Actinoplanes ferrugineus NBRC 15555.</title>
        <authorList>
            <person name="Komaki H."/>
            <person name="Tamura T."/>
        </authorList>
    </citation>
    <scope>NUCLEOTIDE SEQUENCE</scope>
    <source>
        <strain evidence="1">NBRC 15555</strain>
    </source>
</reference>
<dbReference type="EMBL" id="BOMM01000047">
    <property type="protein sequence ID" value="GIE13076.1"/>
    <property type="molecule type" value="Genomic_DNA"/>
</dbReference>
<accession>A0A919J1K7</accession>
<evidence type="ECO:0000313" key="2">
    <source>
        <dbReference type="Proteomes" id="UP000598174"/>
    </source>
</evidence>
<dbReference type="Proteomes" id="UP000598174">
    <property type="component" value="Unassembled WGS sequence"/>
</dbReference>